<accession>A0A7G9WAC0</accession>
<evidence type="ECO:0000259" key="2">
    <source>
        <dbReference type="Pfam" id="PF20999"/>
    </source>
</evidence>
<dbReference type="Pfam" id="PF20999">
    <property type="entry name" value="DUF4438_C"/>
    <property type="match status" value="1"/>
</dbReference>
<dbReference type="InterPro" id="IPR044910">
    <property type="entry name" value="TM_1086_SG_dom"/>
</dbReference>
<dbReference type="RefSeq" id="WP_213166040.1">
    <property type="nucleotide sequence ID" value="NZ_CP058559.1"/>
</dbReference>
<protein>
    <submittedName>
        <fullName evidence="3">DUF4438 domain-containing protein</fullName>
    </submittedName>
</protein>
<dbReference type="InterPro" id="IPR044909">
    <property type="entry name" value="TM_1086_sf"/>
</dbReference>
<keyword evidence="4" id="KW-1185">Reference proteome</keyword>
<evidence type="ECO:0000313" key="3">
    <source>
        <dbReference type="EMBL" id="QNO15632.1"/>
    </source>
</evidence>
<name>A0A7G9WAC0_ALKCA</name>
<evidence type="ECO:0000313" key="4">
    <source>
        <dbReference type="Proteomes" id="UP000516160"/>
    </source>
</evidence>
<dbReference type="KEGG" id="acae:HYG86_13035"/>
<dbReference type="Gene3D" id="2.40.10.170">
    <property type="match status" value="1"/>
</dbReference>
<dbReference type="Gene3D" id="4.10.1180.10">
    <property type="entry name" value="tm1086 domain"/>
    <property type="match status" value="1"/>
</dbReference>
<dbReference type="Proteomes" id="UP000516160">
    <property type="component" value="Chromosome"/>
</dbReference>
<organism evidence="3 4">
    <name type="scientific">Alkalicella caledoniensis</name>
    <dbReference type="NCBI Taxonomy" id="2731377"/>
    <lineage>
        <taxon>Bacteria</taxon>
        <taxon>Bacillati</taxon>
        <taxon>Bacillota</taxon>
        <taxon>Clostridia</taxon>
        <taxon>Eubacteriales</taxon>
        <taxon>Proteinivoracaceae</taxon>
        <taxon>Alkalicella</taxon>
    </lineage>
</organism>
<feature type="domain" description="DUF4438" evidence="2">
    <location>
        <begin position="160"/>
        <end position="283"/>
    </location>
</feature>
<feature type="domain" description="DUF4438" evidence="1">
    <location>
        <begin position="27"/>
        <end position="157"/>
    </location>
</feature>
<gene>
    <name evidence="3" type="ORF">HYG86_13035</name>
</gene>
<evidence type="ECO:0000259" key="1">
    <source>
        <dbReference type="Pfam" id="PF14505"/>
    </source>
</evidence>
<dbReference type="Gene3D" id="2.102.30.10">
    <property type="entry name" value="tm1086 (SG structure) domain"/>
    <property type="match status" value="1"/>
</dbReference>
<proteinExistence type="predicted"/>
<dbReference type="EMBL" id="CP058559">
    <property type="protein sequence ID" value="QNO15632.1"/>
    <property type="molecule type" value="Genomic_DNA"/>
</dbReference>
<sequence length="287" mass="30614">MLRTNKEKLVQISVCGEITHPKNNFPRITTEGKVKFLPGTGGITYNVMLGDKACGFVADHVEPGVSISNSDTMNNNGLNILTSVGNTAKVISGDAKGDLGYVTGMHGGIEHVLVYFPKETLEKLTIGDKIQIKSWGTGLELEDCPDVKVYNTDPDLVEKMNIRVLEDGTLEVPVVTTVPAHLMGSGIGAITAHRGDYDIMTADKEAFDASNLGELRFGDIILLEDCDNSYGRGYLKGAVSIGVVVHSDCVITGHGPGVTTLLTCQSPKIKGVIDPKANIGNYLGILK</sequence>
<dbReference type="AlphaFoldDB" id="A0A7G9WAC0"/>
<dbReference type="InterPro" id="IPR029433">
    <property type="entry name" value="DUF4438_N"/>
</dbReference>
<dbReference type="Pfam" id="PF14505">
    <property type="entry name" value="DUF4438"/>
    <property type="match status" value="1"/>
</dbReference>
<reference evidence="3 4" key="1">
    <citation type="submission" date="2020-07" db="EMBL/GenBank/DDBJ databases">
        <title>Alkalicella. sp. LB2 genome.</title>
        <authorList>
            <person name="Postec A."/>
            <person name="Quemeneur M."/>
        </authorList>
    </citation>
    <scope>NUCLEOTIDE SEQUENCE [LARGE SCALE GENOMIC DNA]</scope>
    <source>
        <strain evidence="3 4">LB2</strain>
    </source>
</reference>
<dbReference type="InterPro" id="IPR048399">
    <property type="entry name" value="DUF4438_C"/>
</dbReference>